<feature type="compositionally biased region" description="Low complexity" evidence="1">
    <location>
        <begin position="1235"/>
        <end position="1254"/>
    </location>
</feature>
<comment type="caution">
    <text evidence="3">The sequence shown here is derived from an EMBL/GenBank/DDBJ whole genome shotgun (WGS) entry which is preliminary data.</text>
</comment>
<proteinExistence type="predicted"/>
<feature type="region of interest" description="Disordered" evidence="1">
    <location>
        <begin position="634"/>
        <end position="672"/>
    </location>
</feature>
<dbReference type="PANTHER" id="PTHR38700:SF1">
    <property type="entry name" value="PH DOMAIN-CONTAINING PROTEIN"/>
    <property type="match status" value="1"/>
</dbReference>
<feature type="compositionally biased region" description="Pro residues" evidence="1">
    <location>
        <begin position="721"/>
        <end position="735"/>
    </location>
</feature>
<dbReference type="Gene3D" id="2.30.29.30">
    <property type="entry name" value="Pleckstrin-homology domain (PH domain)/Phosphotyrosine-binding domain (PTB)"/>
    <property type="match status" value="1"/>
</dbReference>
<dbReference type="EMBL" id="LATX01002388">
    <property type="protein sequence ID" value="KTB30356.1"/>
    <property type="molecule type" value="Genomic_DNA"/>
</dbReference>
<feature type="compositionally biased region" description="Low complexity" evidence="1">
    <location>
        <begin position="1127"/>
        <end position="1140"/>
    </location>
</feature>
<accession>A0A0W0F276</accession>
<dbReference type="Proteomes" id="UP000054988">
    <property type="component" value="Unassembled WGS sequence"/>
</dbReference>
<evidence type="ECO:0000259" key="2">
    <source>
        <dbReference type="PROSITE" id="PS50003"/>
    </source>
</evidence>
<feature type="compositionally biased region" description="Basic and acidic residues" evidence="1">
    <location>
        <begin position="1337"/>
        <end position="1352"/>
    </location>
</feature>
<feature type="region of interest" description="Disordered" evidence="1">
    <location>
        <begin position="704"/>
        <end position="749"/>
    </location>
</feature>
<name>A0A0W0F276_MONRR</name>
<dbReference type="SUPFAM" id="SSF54236">
    <property type="entry name" value="Ubiquitin-like"/>
    <property type="match status" value="1"/>
</dbReference>
<dbReference type="PANTHER" id="PTHR38700">
    <property type="entry name" value="YALI0E22418P"/>
    <property type="match status" value="1"/>
</dbReference>
<dbReference type="Gene3D" id="3.10.20.90">
    <property type="entry name" value="Phosphatidylinositol 3-kinase Catalytic Subunit, Chain A, domain 1"/>
    <property type="match status" value="1"/>
</dbReference>
<dbReference type="InterPro" id="IPR011993">
    <property type="entry name" value="PH-like_dom_sf"/>
</dbReference>
<feature type="compositionally biased region" description="Basic and acidic residues" evidence="1">
    <location>
        <begin position="634"/>
        <end position="669"/>
    </location>
</feature>
<evidence type="ECO:0000256" key="1">
    <source>
        <dbReference type="SAM" id="MobiDB-lite"/>
    </source>
</evidence>
<dbReference type="eggNOG" id="ENOG502S2MX">
    <property type="taxonomic scope" value="Eukaryota"/>
</dbReference>
<evidence type="ECO:0000313" key="3">
    <source>
        <dbReference type="EMBL" id="KTB30356.1"/>
    </source>
</evidence>
<evidence type="ECO:0000313" key="4">
    <source>
        <dbReference type="Proteomes" id="UP000054988"/>
    </source>
</evidence>
<dbReference type="SMART" id="SM00233">
    <property type="entry name" value="PH"/>
    <property type="match status" value="1"/>
</dbReference>
<feature type="compositionally biased region" description="Low complexity" evidence="1">
    <location>
        <begin position="1044"/>
        <end position="1063"/>
    </location>
</feature>
<feature type="compositionally biased region" description="Basic and acidic residues" evidence="1">
    <location>
        <begin position="1081"/>
        <end position="1090"/>
    </location>
</feature>
<reference evidence="3 4" key="1">
    <citation type="submission" date="2015-12" db="EMBL/GenBank/DDBJ databases">
        <title>Draft genome sequence of Moniliophthora roreri, the causal agent of frosty pod rot of cacao.</title>
        <authorList>
            <person name="Aime M.C."/>
            <person name="Diaz-Valderrama J.R."/>
            <person name="Kijpornyongpan T."/>
            <person name="Phillips-Mora W."/>
        </authorList>
    </citation>
    <scope>NUCLEOTIDE SEQUENCE [LARGE SCALE GENOMIC DNA]</scope>
    <source>
        <strain evidence="3 4">MCA 2952</strain>
    </source>
</reference>
<feature type="region of interest" description="Disordered" evidence="1">
    <location>
        <begin position="1335"/>
        <end position="1446"/>
    </location>
</feature>
<protein>
    <recommendedName>
        <fullName evidence="2">PH domain-containing protein</fullName>
    </recommendedName>
</protein>
<feature type="region of interest" description="Disordered" evidence="1">
    <location>
        <begin position="1041"/>
        <end position="1113"/>
    </location>
</feature>
<dbReference type="SUPFAM" id="SSF50729">
    <property type="entry name" value="PH domain-like"/>
    <property type="match status" value="1"/>
</dbReference>
<dbReference type="CDD" id="cd00821">
    <property type="entry name" value="PH"/>
    <property type="match status" value="1"/>
</dbReference>
<sequence>MTWLYQPISPASYGSNAGLSRPHLFHNFSIELSPPRYLEELDCERSSLRWKYSVLKNLIAEPRLAKMVHEAHFMIYFGGPPEVNAVGRKKRIALLYHRIHDIWVNHLHLFTNLTILELQNYRIDCWTCKQMELLDRLSELLLKGCDIVGRGDVVLRHLKSFDYDQVSDDPIELCDDAHQLLPTDTLDDLCIQNHVVASIYIGAFVRVSTVFSALARLHVRIESESYHNLFQMLEACLELEELFVVSHFESDLPDKLAAGYLPKLRDFGGPACLIPLLVDDSLYRYSPSVRNITTPSHRDHPLLEALLAARHSTSDIFKLTLPSVAPNSKVMPALLDLFPCLEELCYSSFHCQFDEREEEEQGGDMAGESDDELDAFRNDSGWDTDFQLADIDSDIEFESKDSGTKAEVDEKVDDGSLHAGFEVSNDQKIDPTPTALSLSCETEGEVASLKLLSAALLLMDIADELRIGAPLNWLLRFILRTIVLPDGLRHLTIYHCSEEYASLPKDVYGTAVALLRAHYPSLNAEPTSTNDILKLPILSLNSPSQKGCTSARVEIRSLNESESYPDSVSTLLQILHMATTMDWNHPDLCFSFFSISNYHHEPTIPHVYICFDQQMVNGQRTRTSIHALLFHHGHKDEGKEAADKDLEQENRKEENSGKEVKEGKQKPGLEIHPTTYHQVSQSSSYYDEFSPTANLDALSVDSDGESLLLDDDPFADLSSPPASPRSPSIPLPPHPTQSTIPKRHSPLSPIASKFSESHVQLLPTPKQKSLGTKASLPTLKTLAELSVVIPKKTRKGKVGANLPLDPWETEAKSLSNDSGTIVIAPARPPLIHHRSSHSISNLLELALHHNTNTPRENKRSSSHFGSLFRKDKRKNGPIPPQSPRSEPSATITTTPPTPTTESSSSSSDFTSDGASTTFTSPALSENEDELESKQQLHRRYWTTDEQQLPSYDKFNRPPPLSLDSPEREVAYLSPNSPSPDILEGDNYLSLKNWASDATLRLPSPGRPLKKTPKSSMDVNFGHDDDDQYDFKGEHFYGDDERSTFSHSCSSRSSSSHSHSVSGDSHSHECCSTDGSSSGRVSVEHGHDDAASQHSQYSYEEPVDGDGEQGRSGYSGYNGYLSYGASNGHSASGYSQSRSGRGYSGLNGRSYGHGGDDEEDPYDSRRPSMFDSTSDSESEEEEEDSDDDVPLAQSHPAALQAQQSILMKDRQRRRERKLHEQNARSSPLPPSPLPPSSNEMSSSQEAAALALAQAVPPQPKPEPAIEPGTMLGDTTTLPSSLPAGTVRLRTQRGRTRTNTISNGVPPPNLQQAVAPPPPPMPTMEKTLRPMRSFHRPQSHNEVEYNHTSLDRSRSQRVQSQQQQFCDQVPAVPPLPSTRARSRSRPPAVRAAVDEFGAMSLGSGVNEMPSRKSTDLPPPRKSTDTIGSRRSGRSSMDHNRPDGLEVPPVELMPALPANLKTTQRRIYIGDRQRFVVIETNQQTNAGEVIDTLERRGELKDWRGTGGWMLWEVAQDFGIERPMRSFELLSDVEASWNRDKTVNVWMVRLTPWKPVLSRSALPSSSPICSGYVEYEVRRGKWSKRWLVLREHCLYISKRDNCKDEQLLCALSNFDAYHTTRLLKAPKEYTFAIKSTEKMSLFEDTSDYMHLFSCKTRDGEKWMEKILLARSYVLYQERHVLFAPKTASGVVPTSLTGGGAGASLSRAPTKRRPMPDKPLLQVGGNDVFAPGSLLRGQVGQ</sequence>
<dbReference type="InterPro" id="IPR029071">
    <property type="entry name" value="Ubiquitin-like_domsf"/>
</dbReference>
<feature type="compositionally biased region" description="Low complexity" evidence="1">
    <location>
        <begin position="885"/>
        <end position="920"/>
    </location>
</feature>
<dbReference type="PROSITE" id="PS50003">
    <property type="entry name" value="PH_DOMAIN"/>
    <property type="match status" value="1"/>
</dbReference>
<organism evidence="3 4">
    <name type="scientific">Moniliophthora roreri</name>
    <name type="common">Frosty pod rot fungus</name>
    <name type="synonym">Monilia roreri</name>
    <dbReference type="NCBI Taxonomy" id="221103"/>
    <lineage>
        <taxon>Eukaryota</taxon>
        <taxon>Fungi</taxon>
        <taxon>Dikarya</taxon>
        <taxon>Basidiomycota</taxon>
        <taxon>Agaricomycotina</taxon>
        <taxon>Agaricomycetes</taxon>
        <taxon>Agaricomycetidae</taxon>
        <taxon>Agaricales</taxon>
        <taxon>Marasmiineae</taxon>
        <taxon>Marasmiaceae</taxon>
        <taxon>Moniliophthora</taxon>
    </lineage>
</organism>
<feature type="compositionally biased region" description="Pro residues" evidence="1">
    <location>
        <begin position="1303"/>
        <end position="1316"/>
    </location>
</feature>
<feature type="region of interest" description="Disordered" evidence="1">
    <location>
        <begin position="1127"/>
        <end position="1316"/>
    </location>
</feature>
<feature type="domain" description="PH" evidence="2">
    <location>
        <begin position="1562"/>
        <end position="1667"/>
    </location>
</feature>
<feature type="region of interest" description="Disordered" evidence="1">
    <location>
        <begin position="998"/>
        <end position="1025"/>
    </location>
</feature>
<feature type="region of interest" description="Disordered" evidence="1">
    <location>
        <begin position="851"/>
        <end position="983"/>
    </location>
</feature>
<feature type="region of interest" description="Disordered" evidence="1">
    <location>
        <begin position="1695"/>
        <end position="1717"/>
    </location>
</feature>
<feature type="compositionally biased region" description="Acidic residues" evidence="1">
    <location>
        <begin position="704"/>
        <end position="714"/>
    </location>
</feature>
<gene>
    <name evidence="3" type="ORF">WG66_17114</name>
</gene>
<dbReference type="InterPro" id="IPR001849">
    <property type="entry name" value="PH_domain"/>
</dbReference>
<feature type="compositionally biased region" description="Acidic residues" evidence="1">
    <location>
        <begin position="1173"/>
        <end position="1188"/>
    </location>
</feature>